<dbReference type="Proteomes" id="UP000625711">
    <property type="component" value="Unassembled WGS sequence"/>
</dbReference>
<feature type="region of interest" description="Disordered" evidence="1">
    <location>
        <begin position="37"/>
        <end position="113"/>
    </location>
</feature>
<accession>A0A834IWA6</accession>
<name>A0A834IWA6_RHYFE</name>
<feature type="compositionally biased region" description="Polar residues" evidence="1">
    <location>
        <begin position="44"/>
        <end position="68"/>
    </location>
</feature>
<protein>
    <submittedName>
        <fullName evidence="2">Uncharacterized protein</fullName>
    </submittedName>
</protein>
<reference evidence="2" key="1">
    <citation type="submission" date="2020-08" db="EMBL/GenBank/DDBJ databases">
        <title>Genome sequencing and assembly of the red palm weevil Rhynchophorus ferrugineus.</title>
        <authorList>
            <person name="Dias G.B."/>
            <person name="Bergman C.M."/>
            <person name="Manee M."/>
        </authorList>
    </citation>
    <scope>NUCLEOTIDE SEQUENCE</scope>
    <source>
        <strain evidence="2">AA-2017</strain>
        <tissue evidence="2">Whole larva</tissue>
    </source>
</reference>
<evidence type="ECO:0000313" key="3">
    <source>
        <dbReference type="Proteomes" id="UP000625711"/>
    </source>
</evidence>
<feature type="compositionally biased region" description="Basic and acidic residues" evidence="1">
    <location>
        <begin position="88"/>
        <end position="113"/>
    </location>
</feature>
<proteinExistence type="predicted"/>
<dbReference type="EMBL" id="JAACXV010000061">
    <property type="protein sequence ID" value="KAF7285098.1"/>
    <property type="molecule type" value="Genomic_DNA"/>
</dbReference>
<evidence type="ECO:0000313" key="2">
    <source>
        <dbReference type="EMBL" id="KAF7285098.1"/>
    </source>
</evidence>
<sequence length="113" mass="12677">MRKLCTILADINILNVALQKASKFARPKPDVLHLAIPRLPPFRSTPSRPRATSGSSTEARGVMNNGTVERTAPALLQKETTKACPPARLRDRNWRSPTEYKKEIRNRSADDKN</sequence>
<comment type="caution">
    <text evidence="2">The sequence shown here is derived from an EMBL/GenBank/DDBJ whole genome shotgun (WGS) entry which is preliminary data.</text>
</comment>
<keyword evidence="3" id="KW-1185">Reference proteome</keyword>
<evidence type="ECO:0000256" key="1">
    <source>
        <dbReference type="SAM" id="MobiDB-lite"/>
    </source>
</evidence>
<dbReference type="AlphaFoldDB" id="A0A834IWA6"/>
<organism evidence="2 3">
    <name type="scientific">Rhynchophorus ferrugineus</name>
    <name type="common">Red palm weevil</name>
    <name type="synonym">Curculio ferrugineus</name>
    <dbReference type="NCBI Taxonomy" id="354439"/>
    <lineage>
        <taxon>Eukaryota</taxon>
        <taxon>Metazoa</taxon>
        <taxon>Ecdysozoa</taxon>
        <taxon>Arthropoda</taxon>
        <taxon>Hexapoda</taxon>
        <taxon>Insecta</taxon>
        <taxon>Pterygota</taxon>
        <taxon>Neoptera</taxon>
        <taxon>Endopterygota</taxon>
        <taxon>Coleoptera</taxon>
        <taxon>Polyphaga</taxon>
        <taxon>Cucujiformia</taxon>
        <taxon>Curculionidae</taxon>
        <taxon>Dryophthorinae</taxon>
        <taxon>Rhynchophorus</taxon>
    </lineage>
</organism>
<gene>
    <name evidence="2" type="ORF">GWI33_011949</name>
</gene>